<evidence type="ECO:0000256" key="1">
    <source>
        <dbReference type="SAM" id="MobiDB-lite"/>
    </source>
</evidence>
<proteinExistence type="predicted"/>
<sequence>MAKGRCATVLINHLLSLEPTNVKKAFCEIIKILPGNGDAAPKGESAERTMVYHVLLDAAEQIPYYHPSQTKLARLISALRGTPKTGTVENLVGDPMQPIGVSDIWGFLIAEMYNVQAGNWPKTNGPRYRFDFAGIIDVLDSRYKPPHKEGDLDGPAKLERARRWINVHAFYANICFFWWSEVSAYLASVMIDAFGVSPLEVGASSRLSASDAEAAARWQDAHVSAAAQWIIYSGQNIFREVMNPSETLESYQRPFRIPLEEWRRWKDGFRNVSHDSERQDEARALARRAANLMEALEENMMPGQGGAQVEGGPSTESLSTGSSAGMPDQPNRSQ</sequence>
<dbReference type="InterPro" id="IPR053204">
    <property type="entry name" value="Oxopyrrolidines_Biosynth-assoc"/>
</dbReference>
<organism evidence="2 3">
    <name type="scientific">Apiospora marii</name>
    <dbReference type="NCBI Taxonomy" id="335849"/>
    <lineage>
        <taxon>Eukaryota</taxon>
        <taxon>Fungi</taxon>
        <taxon>Dikarya</taxon>
        <taxon>Ascomycota</taxon>
        <taxon>Pezizomycotina</taxon>
        <taxon>Sordariomycetes</taxon>
        <taxon>Xylariomycetidae</taxon>
        <taxon>Amphisphaeriales</taxon>
        <taxon>Apiosporaceae</taxon>
        <taxon>Apiospora</taxon>
    </lineage>
</organism>
<keyword evidence="3" id="KW-1185">Reference proteome</keyword>
<dbReference type="PANTHER" id="PTHR38797">
    <property type="entry name" value="NUCLEAR PORE COMPLEX PROTEIN NUP85-RELATED"/>
    <property type="match status" value="1"/>
</dbReference>
<comment type="caution">
    <text evidence="2">The sequence shown here is derived from an EMBL/GenBank/DDBJ whole genome shotgun (WGS) entry which is preliminary data.</text>
</comment>
<gene>
    <name evidence="2" type="ORF">PG991_012366</name>
</gene>
<feature type="compositionally biased region" description="Polar residues" evidence="1">
    <location>
        <begin position="314"/>
        <end position="323"/>
    </location>
</feature>
<dbReference type="Proteomes" id="UP001396898">
    <property type="component" value="Unassembled WGS sequence"/>
</dbReference>
<evidence type="ECO:0000313" key="2">
    <source>
        <dbReference type="EMBL" id="KAK8006069.1"/>
    </source>
</evidence>
<dbReference type="PANTHER" id="PTHR38797:SF4">
    <property type="entry name" value="NUCLEAR PORE COMPLEX PROTEIN NUP85"/>
    <property type="match status" value="1"/>
</dbReference>
<dbReference type="InterPro" id="IPR022085">
    <property type="entry name" value="OpdG"/>
</dbReference>
<evidence type="ECO:0000313" key="3">
    <source>
        <dbReference type="Proteomes" id="UP001396898"/>
    </source>
</evidence>
<protein>
    <submittedName>
        <fullName evidence="2">Uncharacterized protein</fullName>
    </submittedName>
</protein>
<dbReference type="EMBL" id="JAQQWI010000017">
    <property type="protein sequence ID" value="KAK8006069.1"/>
    <property type="molecule type" value="Genomic_DNA"/>
</dbReference>
<reference evidence="2 3" key="1">
    <citation type="submission" date="2023-01" db="EMBL/GenBank/DDBJ databases">
        <title>Analysis of 21 Apiospora genomes using comparative genomics revels a genus with tremendous synthesis potential of carbohydrate active enzymes and secondary metabolites.</title>
        <authorList>
            <person name="Sorensen T."/>
        </authorList>
    </citation>
    <scope>NUCLEOTIDE SEQUENCE [LARGE SCALE GENOMIC DNA]</scope>
    <source>
        <strain evidence="2 3">CBS 20057</strain>
    </source>
</reference>
<name>A0ABR1RAJ7_9PEZI</name>
<accession>A0ABR1RAJ7</accession>
<feature type="region of interest" description="Disordered" evidence="1">
    <location>
        <begin position="295"/>
        <end position="334"/>
    </location>
</feature>
<dbReference type="Pfam" id="PF12311">
    <property type="entry name" value="DUF3632"/>
    <property type="match status" value="1"/>
</dbReference>